<protein>
    <recommendedName>
        <fullName evidence="3">Cation transporter</fullName>
    </recommendedName>
</protein>
<evidence type="ECO:0000313" key="1">
    <source>
        <dbReference type="EMBL" id="ENU27993.1"/>
    </source>
</evidence>
<evidence type="ECO:0000313" key="2">
    <source>
        <dbReference type="Proteomes" id="UP000013190"/>
    </source>
</evidence>
<reference evidence="2" key="1">
    <citation type="submission" date="2013-02" db="EMBL/GenBank/DDBJ databases">
        <title>The Genome Sequence of Acinetobacter sp. NIPH 236.</title>
        <authorList>
            <consortium name="The Broad Institute Genome Sequencing Platform"/>
            <consortium name="The Broad Institute Genome Sequencing Center for Infectious Disease"/>
            <person name="Cerqueira G."/>
            <person name="Feldgarden M."/>
            <person name="Courvalin P."/>
            <person name="Perichon B."/>
            <person name="Grillot-Courvalin C."/>
            <person name="Clermont D."/>
            <person name="Rocha E."/>
            <person name="Yoon E.-J."/>
            <person name="Nemec A."/>
            <person name="Walker B."/>
            <person name="Young S.K."/>
            <person name="Zeng Q."/>
            <person name="Gargeya S."/>
            <person name="Fitzgerald M."/>
            <person name="Haas B."/>
            <person name="Abouelleil A."/>
            <person name="Alvarado L."/>
            <person name="Arachchi H.M."/>
            <person name="Berlin A.M."/>
            <person name="Chapman S.B."/>
            <person name="Dewar J."/>
            <person name="Goldberg J."/>
            <person name="Griggs A."/>
            <person name="Gujja S."/>
            <person name="Hansen M."/>
            <person name="Howarth C."/>
            <person name="Imamovic A."/>
            <person name="Larimer J."/>
            <person name="McCowan C."/>
            <person name="Murphy C."/>
            <person name="Neiman D."/>
            <person name="Pearson M."/>
            <person name="Priest M."/>
            <person name="Roberts A."/>
            <person name="Saif S."/>
            <person name="Shea T."/>
            <person name="Sisk P."/>
            <person name="Sykes S."/>
            <person name="Wortman J."/>
            <person name="Nusbaum C."/>
            <person name="Birren B."/>
        </authorList>
    </citation>
    <scope>NUCLEOTIDE SEQUENCE [LARGE SCALE GENOMIC DNA]</scope>
    <source>
        <strain evidence="2">NIPH 236</strain>
    </source>
</reference>
<dbReference type="Proteomes" id="UP000013190">
    <property type="component" value="Unassembled WGS sequence"/>
</dbReference>
<name>A0ABP2U2C1_9GAMM</name>
<evidence type="ECO:0008006" key="3">
    <source>
        <dbReference type="Google" id="ProtNLM"/>
    </source>
</evidence>
<dbReference type="InterPro" id="IPR054660">
    <property type="entry name" value="CzcI-like"/>
</dbReference>
<keyword evidence="2" id="KW-1185">Reference proteome</keyword>
<sequence>MFQSFWNVAAAFCAHEQPTEYRTLNHFGHHIPENLDASEKNAVVADQDASDLPMPLSLQDHHDHLPSCFHVVVTEAQQQLNEPILRTHEIEQKYYWSNLYQSPHLSQLTPPPVFTPL</sequence>
<dbReference type="EMBL" id="APOJ01000016">
    <property type="protein sequence ID" value="ENU27993.1"/>
    <property type="molecule type" value="Genomic_DNA"/>
</dbReference>
<gene>
    <name evidence="1" type="ORF">F992_00825</name>
</gene>
<accession>A0ABP2U2C1</accession>
<reference evidence="1 2" key="2">
    <citation type="journal article" date="2016" name="Int. J. Syst. Evol. Microbiol.">
        <title>Taxonomy of haemolytic and/or proteolytic strains of the genus Acinetobacter with the proposal of Acinetobacter courvalinii sp. nov. (genomic species 14 sensu Bouvet &amp; Jeanjean), Acinetobacter dispersus sp. nov. (genomic species 17), Acinetobacter modestus sp. nov., Acinetobacter proteolyticus sp. nov. and Acinetobacter vivianii sp. nov.</title>
        <authorList>
            <person name="Nemec A."/>
            <person name="Radolfova-Krizova L."/>
            <person name="Maixnerova M."/>
            <person name="Vrestiakova E."/>
            <person name="Jezek P."/>
            <person name="Sedo O."/>
        </authorList>
    </citation>
    <scope>NUCLEOTIDE SEQUENCE [LARGE SCALE GENOMIC DNA]</scope>
    <source>
        <strain evidence="1 2">NIPH 236</strain>
    </source>
</reference>
<proteinExistence type="predicted"/>
<comment type="caution">
    <text evidence="1">The sequence shown here is derived from an EMBL/GenBank/DDBJ whole genome shotgun (WGS) entry which is preliminary data.</text>
</comment>
<organism evidence="1 2">
    <name type="scientific">Acinetobacter modestus</name>
    <dbReference type="NCBI Taxonomy" id="1776740"/>
    <lineage>
        <taxon>Bacteria</taxon>
        <taxon>Pseudomonadati</taxon>
        <taxon>Pseudomonadota</taxon>
        <taxon>Gammaproteobacteria</taxon>
        <taxon>Moraxellales</taxon>
        <taxon>Moraxellaceae</taxon>
        <taxon>Acinetobacter</taxon>
    </lineage>
</organism>
<dbReference type="NCBIfam" id="NF045615">
    <property type="entry name" value="efflu_CzcI_Acin"/>
    <property type="match status" value="1"/>
</dbReference>